<feature type="transmembrane region" description="Helical" evidence="6">
    <location>
        <begin position="747"/>
        <end position="768"/>
    </location>
</feature>
<evidence type="ECO:0000256" key="4">
    <source>
        <dbReference type="ARBA" id="ARBA00022989"/>
    </source>
</evidence>
<evidence type="ECO:0000256" key="2">
    <source>
        <dbReference type="ARBA" id="ARBA00022475"/>
    </source>
</evidence>
<feature type="domain" description="ABC3 transporter permease C-terminal" evidence="7">
    <location>
        <begin position="703"/>
        <end position="816"/>
    </location>
</feature>
<dbReference type="InterPro" id="IPR003838">
    <property type="entry name" value="ABC3_permease_C"/>
</dbReference>
<dbReference type="GO" id="GO:0005886">
    <property type="term" value="C:plasma membrane"/>
    <property type="evidence" value="ECO:0007669"/>
    <property type="project" value="UniProtKB-SubCell"/>
</dbReference>
<feature type="transmembrane region" description="Helical" evidence="6">
    <location>
        <begin position="428"/>
        <end position="454"/>
    </location>
</feature>
<protein>
    <recommendedName>
        <fullName evidence="7">ABC3 transporter permease C-terminal domain-containing protein</fullName>
    </recommendedName>
</protein>
<organism evidence="8 9">
    <name type="scientific">Actinophytocola xinjiangensis</name>
    <dbReference type="NCBI Taxonomy" id="485602"/>
    <lineage>
        <taxon>Bacteria</taxon>
        <taxon>Bacillati</taxon>
        <taxon>Actinomycetota</taxon>
        <taxon>Actinomycetes</taxon>
        <taxon>Pseudonocardiales</taxon>
        <taxon>Pseudonocardiaceae</taxon>
    </lineage>
</organism>
<evidence type="ECO:0000313" key="8">
    <source>
        <dbReference type="EMBL" id="OLF08008.1"/>
    </source>
</evidence>
<dbReference type="EMBL" id="MSIF01000013">
    <property type="protein sequence ID" value="OLF08008.1"/>
    <property type="molecule type" value="Genomic_DNA"/>
</dbReference>
<dbReference type="InterPro" id="IPR038766">
    <property type="entry name" value="Membrane_comp_ABC_pdt"/>
</dbReference>
<gene>
    <name evidence="8" type="ORF">BLA60_24350</name>
</gene>
<comment type="caution">
    <text evidence="8">The sequence shown here is derived from an EMBL/GenBank/DDBJ whole genome shotgun (WGS) entry which is preliminary data.</text>
</comment>
<keyword evidence="9" id="KW-1185">Reference proteome</keyword>
<feature type="domain" description="ABC3 transporter permease C-terminal" evidence="7">
    <location>
        <begin position="262"/>
        <end position="383"/>
    </location>
</feature>
<proteinExistence type="predicted"/>
<dbReference type="PANTHER" id="PTHR30287">
    <property type="entry name" value="MEMBRANE COMPONENT OF PREDICTED ABC SUPERFAMILY METABOLITE UPTAKE TRANSPORTER"/>
    <property type="match status" value="1"/>
</dbReference>
<name>A0A7Z0WLV8_9PSEU</name>
<dbReference type="PANTHER" id="PTHR30287:SF1">
    <property type="entry name" value="INNER MEMBRANE PROTEIN"/>
    <property type="match status" value="1"/>
</dbReference>
<evidence type="ECO:0000256" key="1">
    <source>
        <dbReference type="ARBA" id="ARBA00004651"/>
    </source>
</evidence>
<feature type="transmembrane region" description="Helical" evidence="6">
    <location>
        <begin position="483"/>
        <end position="502"/>
    </location>
</feature>
<feature type="transmembrane region" description="Helical" evidence="6">
    <location>
        <begin position="702"/>
        <end position="726"/>
    </location>
</feature>
<keyword evidence="2" id="KW-1003">Cell membrane</keyword>
<feature type="transmembrane region" description="Helical" evidence="6">
    <location>
        <begin position="403"/>
        <end position="422"/>
    </location>
</feature>
<feature type="transmembrane region" description="Helical" evidence="6">
    <location>
        <begin position="256"/>
        <end position="283"/>
    </location>
</feature>
<evidence type="ECO:0000256" key="5">
    <source>
        <dbReference type="ARBA" id="ARBA00023136"/>
    </source>
</evidence>
<evidence type="ECO:0000313" key="9">
    <source>
        <dbReference type="Proteomes" id="UP000185696"/>
    </source>
</evidence>
<sequence length="826" mass="83299">MVRRFTLASLRYRAGSFVAVFVAVLCASALLTALGVLFESGLRAGVAPQRYGGASVVVGGAQALPVVEDLDLPFAERVPLPAEAVARVADVAGVERAVGETSVPVTVAGVAGARGFGWSSSVLTPLSVADGDVPDAPGEVVVDRELAGRAGVAVGDRLPVAIGGEPGRYTVVGVADPPAGVTLGREPALFFADDVARELSGRPDQVDVVGVVADGDPDELAARITAALSDLDIVAHTGDDRGDVEFLDVGSVRSQLVVLTLAFAGTAMMIVMLVVAGTLGLAVRQRLRELALLRAVAATPRQIHRMLGAEILWVAGVGAVLGAGPGFAVAFALRSAFASAGLVPADFGLAIGPLPAVAAVLLVVGTSRAAGYFAARRPARIDPVSALREVSVEPPALPRWRVVVAWVTGALWLGTSVVPLFLPGEAAVAGAAGSALFGVVTILLCGPVVVAGAVRLAGPVLARISPVAGHLAVASVSTNTRRLAGVVTPLVLAVTMASVQVFTQTTVAAAAAEQADAGVVADYVVTGAAGVGPAVVDAVRRAPGVSAVTPVVRSQVFAPHGREVATFAAQGVSPDGLAETMDLDPREGDLSALRGESVALSVTAAGTLGADVGSTVDLRLGDGAAVRASVVAVYGRGLGLGEVTLPHDLLAAHTTSRLDHSVLVSGSAAPVLSGFPGIEVLDRASLAAAGQDGRDTQSWTNLIALVVILAYLAIAVVNTLVMATAARGREFALLRLVGTRRVQVVRMMRVEASLVVVTAVVVGTVAAVPPLMGMSLGLTESVVPSVPALVYLGIVGVAAVLGIGSVAVPTRVALRARPVEVISERA</sequence>
<keyword evidence="4 6" id="KW-1133">Transmembrane helix</keyword>
<feature type="transmembrane region" description="Helical" evidence="6">
    <location>
        <begin position="788"/>
        <end position="808"/>
    </location>
</feature>
<accession>A0A7Z0WLV8</accession>
<keyword evidence="5 6" id="KW-0472">Membrane</keyword>
<dbReference type="AlphaFoldDB" id="A0A7Z0WLV8"/>
<evidence type="ECO:0000256" key="6">
    <source>
        <dbReference type="SAM" id="Phobius"/>
    </source>
</evidence>
<keyword evidence="3 6" id="KW-0812">Transmembrane</keyword>
<dbReference type="Proteomes" id="UP000185696">
    <property type="component" value="Unassembled WGS sequence"/>
</dbReference>
<comment type="subcellular location">
    <subcellularLocation>
        <location evidence="1">Cell membrane</location>
        <topology evidence="1">Multi-pass membrane protein</topology>
    </subcellularLocation>
</comment>
<feature type="transmembrane region" description="Helical" evidence="6">
    <location>
        <begin position="353"/>
        <end position="375"/>
    </location>
</feature>
<evidence type="ECO:0000259" key="7">
    <source>
        <dbReference type="Pfam" id="PF02687"/>
    </source>
</evidence>
<dbReference type="Pfam" id="PF02687">
    <property type="entry name" value="FtsX"/>
    <property type="match status" value="2"/>
</dbReference>
<reference evidence="8 9" key="1">
    <citation type="submission" date="2016-12" db="EMBL/GenBank/DDBJ databases">
        <title>The draft genome sequence of Actinophytocola xinjiangensis.</title>
        <authorList>
            <person name="Wang W."/>
            <person name="Yuan L."/>
        </authorList>
    </citation>
    <scope>NUCLEOTIDE SEQUENCE [LARGE SCALE GENOMIC DNA]</scope>
    <source>
        <strain evidence="8 9">CGMCC 4.4663</strain>
    </source>
</reference>
<feature type="transmembrane region" description="Helical" evidence="6">
    <location>
        <begin position="311"/>
        <end position="333"/>
    </location>
</feature>
<evidence type="ECO:0000256" key="3">
    <source>
        <dbReference type="ARBA" id="ARBA00022692"/>
    </source>
</evidence>
<feature type="transmembrane region" description="Helical" evidence="6">
    <location>
        <begin position="12"/>
        <end position="38"/>
    </location>
</feature>